<evidence type="ECO:0000313" key="2">
    <source>
        <dbReference type="EMBL" id="ONM11457.1"/>
    </source>
</evidence>
<protein>
    <submittedName>
        <fullName evidence="2">Late embryogenesis abundant protein group 2</fullName>
    </submittedName>
</protein>
<feature type="compositionally biased region" description="Basic and acidic residues" evidence="1">
    <location>
        <begin position="179"/>
        <end position="189"/>
    </location>
</feature>
<evidence type="ECO:0000256" key="1">
    <source>
        <dbReference type="SAM" id="MobiDB-lite"/>
    </source>
</evidence>
<proteinExistence type="predicted"/>
<accession>A0A1D6LBH7</accession>
<feature type="compositionally biased region" description="Basic residues" evidence="1">
    <location>
        <begin position="45"/>
        <end position="72"/>
    </location>
</feature>
<feature type="region of interest" description="Disordered" evidence="1">
    <location>
        <begin position="179"/>
        <end position="221"/>
    </location>
</feature>
<dbReference type="AlphaFoldDB" id="A0A1D6LBH7"/>
<reference evidence="2" key="1">
    <citation type="submission" date="2015-12" db="EMBL/GenBank/DDBJ databases">
        <title>Update maize B73 reference genome by single molecule sequencing technologies.</title>
        <authorList>
            <consortium name="Maize Genome Sequencing Project"/>
            <person name="Ware D."/>
        </authorList>
    </citation>
    <scope>NUCLEOTIDE SEQUENCE [LARGE SCALE GENOMIC DNA]</scope>
    <source>
        <tissue evidence="2">Seedling</tissue>
    </source>
</reference>
<gene>
    <name evidence="2" type="ORF">ZEAMMB73_Zm00001d034807</name>
</gene>
<name>A0A1D6LBH7_MAIZE</name>
<feature type="compositionally biased region" description="Basic and acidic residues" evidence="1">
    <location>
        <begin position="143"/>
        <end position="156"/>
    </location>
</feature>
<sequence length="221" mass="25217">PHSYACLLSLSAINSPVSCEPTRLWAVPASTSTSPSPPPTTGLLSRRHGCTARGFHSLRPRRAPRRRPHHRPRQDPDPEGRRDPHPLQARRRRGEDQVPPLLLRGDHRHAPPQAREQERLRPRPQPARVRDVARRRQHRLRRAHTDRQDREAGDHQDAGALQLQAQGLRIRCLGHDQGEGHGIHHQGKDRCRHSLRQHEAAHKQRGWNHPPQEGGGGGRRR</sequence>
<feature type="compositionally biased region" description="Basic and acidic residues" evidence="1">
    <location>
        <begin position="73"/>
        <end position="85"/>
    </location>
</feature>
<dbReference type="EMBL" id="CM007647">
    <property type="protein sequence ID" value="ONM11457.1"/>
    <property type="molecule type" value="Genomic_DNA"/>
</dbReference>
<feature type="compositionally biased region" description="Basic and acidic residues" evidence="1">
    <location>
        <begin position="104"/>
        <end position="121"/>
    </location>
</feature>
<feature type="region of interest" description="Disordered" evidence="1">
    <location>
        <begin position="27"/>
        <end position="156"/>
    </location>
</feature>
<organism evidence="2">
    <name type="scientific">Zea mays</name>
    <name type="common">Maize</name>
    <dbReference type="NCBI Taxonomy" id="4577"/>
    <lineage>
        <taxon>Eukaryota</taxon>
        <taxon>Viridiplantae</taxon>
        <taxon>Streptophyta</taxon>
        <taxon>Embryophyta</taxon>
        <taxon>Tracheophyta</taxon>
        <taxon>Spermatophyta</taxon>
        <taxon>Magnoliopsida</taxon>
        <taxon>Liliopsida</taxon>
        <taxon>Poales</taxon>
        <taxon>Poaceae</taxon>
        <taxon>PACMAD clade</taxon>
        <taxon>Panicoideae</taxon>
        <taxon>Andropogonodae</taxon>
        <taxon>Andropogoneae</taxon>
        <taxon>Tripsacinae</taxon>
        <taxon>Zea</taxon>
    </lineage>
</organism>
<feature type="non-terminal residue" evidence="2">
    <location>
        <position position="1"/>
    </location>
</feature>